<evidence type="ECO:0000256" key="1">
    <source>
        <dbReference type="SAM" id="MobiDB-lite"/>
    </source>
</evidence>
<comment type="caution">
    <text evidence="2">The sequence shown here is derived from an EMBL/GenBank/DDBJ whole genome shotgun (WGS) entry which is preliminary data.</text>
</comment>
<accession>A0ABR2Z9T6</accession>
<evidence type="ECO:0000313" key="3">
    <source>
        <dbReference type="Proteomes" id="UP001437256"/>
    </source>
</evidence>
<dbReference type="EMBL" id="JBBXMP010000624">
    <property type="protein sequence ID" value="KAL0057222.1"/>
    <property type="molecule type" value="Genomic_DNA"/>
</dbReference>
<protein>
    <submittedName>
        <fullName evidence="2">Uncharacterized protein</fullName>
    </submittedName>
</protein>
<evidence type="ECO:0000313" key="2">
    <source>
        <dbReference type="EMBL" id="KAL0057222.1"/>
    </source>
</evidence>
<keyword evidence="3" id="KW-1185">Reference proteome</keyword>
<feature type="non-terminal residue" evidence="2">
    <location>
        <position position="1"/>
    </location>
</feature>
<organism evidence="2 3">
    <name type="scientific">Marasmius tenuissimus</name>
    <dbReference type="NCBI Taxonomy" id="585030"/>
    <lineage>
        <taxon>Eukaryota</taxon>
        <taxon>Fungi</taxon>
        <taxon>Dikarya</taxon>
        <taxon>Basidiomycota</taxon>
        <taxon>Agaricomycotina</taxon>
        <taxon>Agaricomycetes</taxon>
        <taxon>Agaricomycetidae</taxon>
        <taxon>Agaricales</taxon>
        <taxon>Marasmiineae</taxon>
        <taxon>Marasmiaceae</taxon>
        <taxon>Marasmius</taxon>
    </lineage>
</organism>
<reference evidence="2 3" key="1">
    <citation type="submission" date="2024-05" db="EMBL/GenBank/DDBJ databases">
        <title>A draft genome resource for the thread blight pathogen Marasmius tenuissimus strain MS-2.</title>
        <authorList>
            <person name="Yulfo-Soto G.E."/>
            <person name="Baruah I.K."/>
            <person name="Amoako-Attah I."/>
            <person name="Bukari Y."/>
            <person name="Meinhardt L.W."/>
            <person name="Bailey B.A."/>
            <person name="Cohen S.P."/>
        </authorList>
    </citation>
    <scope>NUCLEOTIDE SEQUENCE [LARGE SCALE GENOMIC DNA]</scope>
    <source>
        <strain evidence="2 3">MS-2</strain>
    </source>
</reference>
<dbReference type="Proteomes" id="UP001437256">
    <property type="component" value="Unassembled WGS sequence"/>
</dbReference>
<sequence>CILQQPSLLLQPPADYQHPGIAGLSKQQSQLHFSNAAPTPSQVTTQTPAVTLPLGPSLTDPAALEADAWNPNAAPVSNDMTDVSSPLVLAPSLLVVEQWKSTYTSHHEFYELEQSIADGVLLQVKLDSRMPAFKDQKYTYSHSSNTWFSIYFL</sequence>
<name>A0ABR2Z9T6_9AGAR</name>
<gene>
    <name evidence="2" type="ORF">AAF712_016145</name>
</gene>
<feature type="region of interest" description="Disordered" evidence="1">
    <location>
        <begin position="27"/>
        <end position="48"/>
    </location>
</feature>
<proteinExistence type="predicted"/>